<keyword evidence="5" id="KW-0675">Receptor</keyword>
<feature type="domain" description="TonB-dependent receptor-like beta-barrel" evidence="3">
    <location>
        <begin position="431"/>
        <end position="943"/>
    </location>
</feature>
<dbReference type="InterPro" id="IPR000531">
    <property type="entry name" value="Beta-barrel_TonB"/>
</dbReference>
<dbReference type="NCBIfam" id="TIGR04056">
    <property type="entry name" value="OMP_RagA_SusC"/>
    <property type="match status" value="1"/>
</dbReference>
<keyword evidence="6" id="KW-1185">Reference proteome</keyword>
<accession>A0A4Q1D2K8</accession>
<gene>
    <name evidence="5" type="ORF">ESB13_21235</name>
</gene>
<dbReference type="NCBIfam" id="TIGR04057">
    <property type="entry name" value="SusC_RagA_signa"/>
    <property type="match status" value="1"/>
</dbReference>
<dbReference type="InterPro" id="IPR039426">
    <property type="entry name" value="TonB-dep_rcpt-like"/>
</dbReference>
<evidence type="ECO:0000259" key="4">
    <source>
        <dbReference type="Pfam" id="PF07715"/>
    </source>
</evidence>
<keyword evidence="1" id="KW-0812">Transmembrane</keyword>
<dbReference type="Gene3D" id="2.170.130.10">
    <property type="entry name" value="TonB-dependent receptor, plug domain"/>
    <property type="match status" value="1"/>
</dbReference>
<sequence>MTAVTAHAFQATSFTGTVLGTGKEPVQGATVVLTETATAQKRTTVTDKDGVFSFTGLTAGKKYQISCTAIGYAAYQQKDFIMRAGIGNSLLINLKTADKLLDEVVVTGYGTQKRAMVTGAVSQVTSEVLEDRPAPGLTRLLQGTLPNLNLKMVDGSPTRGAVYNIRGTTSIGAGGSALVLIDGVEGNPEFINPNDVESVTVLKDASSAAIYGSRAAFGVVLITTKSPKKGTVKVNVNSSYSMNQRTVTPDLITNGYTWAKNFDESFNAWYDYNSHPTVVNNIFPFSLEYLDRLREHDENPALSKVEYNASLGRYEYFGNTNWYKELYNDNIPSTEQAINVAGGSEKANYFLSGRYYFQDGIFKPNPDKFNKYNLRAKGEIAISPWLTAQNNFELSNYTYTYPMLADRDNQTIWRMMDLLSFPMATIYNPDGTLSHTGVYSGIGAFIDGNNKSKTKNVYFRNTIGLVARPWKNYLTVKGDFTYSRETNEETRVNNFVNYSTAPGQVSRLGRSLLQQLTNNRNYIASNFTAEYHNNFGNQHDLKALIGSNIETSTTRIFNASRDGLLVPNRPDFNLMDGLNYTITGGGNEWAYLGLFYRFNYAFRERYLLEVNGRYDGSSKFPAKQRYGFFPSVSAGWRITKEAFMSSTRSWLNDWKIRGSYGSLGNGNVQPYRYLEQMNVSKMSVILNGIQDNYTQLPGVIPAGLTWERSSTFDLGMDVSALSNRLTASFDWYNRNTKDMFTAGQPLPNTFGATVPYGNYADMSTKGWEFSLSWRDKGRLMGKPFEYGITGSLWDSRSKITRFNNPTGTLASTYYVGHTIGEIWGYTTAGLFTSADEIAHHANQDFLQNSNNRKLLPGDIKFVDVNNDGFINQGDNTIYKPGDRSIIGNNAPRYQFGFTLSAKWRGFGISAFFQGIGKRDWYFAPEAGLFWGLYNRPYGYQSEKMMNNRWTEENPNGYFPRLRGYAANAANRSLGAPQTRYLQNASYLRLKTLTIDYTLPQAWLQRLHLAGASVFFSTQNLFTLSGMYKYTRNIDVEVIEDPVGDLLNNSGQGYAYPMLKTTTLGLNLNF</sequence>
<evidence type="ECO:0000256" key="1">
    <source>
        <dbReference type="PROSITE-ProRule" id="PRU01360"/>
    </source>
</evidence>
<proteinExistence type="inferred from homology"/>
<protein>
    <submittedName>
        <fullName evidence="5">TonB-dependent receptor</fullName>
    </submittedName>
</protein>
<comment type="caution">
    <text evidence="5">The sequence shown here is derived from an EMBL/GenBank/DDBJ whole genome shotgun (WGS) entry which is preliminary data.</text>
</comment>
<dbReference type="OrthoDB" id="604358at2"/>
<keyword evidence="2" id="KW-0798">TonB box</keyword>
<dbReference type="InterPro" id="IPR023996">
    <property type="entry name" value="TonB-dep_OMP_SusC/RagA"/>
</dbReference>
<comment type="similarity">
    <text evidence="1 2">Belongs to the TonB-dependent receptor family.</text>
</comment>
<name>A0A4Q1D2K8_9BACT</name>
<keyword evidence="1 2" id="KW-0472">Membrane</keyword>
<dbReference type="Pfam" id="PF07715">
    <property type="entry name" value="Plug"/>
    <property type="match status" value="1"/>
</dbReference>
<evidence type="ECO:0000313" key="5">
    <source>
        <dbReference type="EMBL" id="RXK81457.1"/>
    </source>
</evidence>
<dbReference type="Pfam" id="PF13620">
    <property type="entry name" value="CarboxypepD_reg"/>
    <property type="match status" value="1"/>
</dbReference>
<evidence type="ECO:0000256" key="2">
    <source>
        <dbReference type="RuleBase" id="RU003357"/>
    </source>
</evidence>
<dbReference type="InterPro" id="IPR012910">
    <property type="entry name" value="Plug_dom"/>
</dbReference>
<dbReference type="EMBL" id="SDHZ01000004">
    <property type="protein sequence ID" value="RXK81457.1"/>
    <property type="molecule type" value="Genomic_DNA"/>
</dbReference>
<feature type="domain" description="TonB-dependent receptor plug" evidence="4">
    <location>
        <begin position="116"/>
        <end position="219"/>
    </location>
</feature>
<dbReference type="AlphaFoldDB" id="A0A4Q1D2K8"/>
<dbReference type="InterPro" id="IPR023997">
    <property type="entry name" value="TonB-dep_OMP_SusC/RagA_CS"/>
</dbReference>
<reference evidence="5 6" key="1">
    <citation type="submission" date="2019-01" db="EMBL/GenBank/DDBJ databases">
        <title>Filimonas sp. strain TTM-71.</title>
        <authorList>
            <person name="Chen W.-M."/>
        </authorList>
    </citation>
    <scope>NUCLEOTIDE SEQUENCE [LARGE SCALE GENOMIC DNA]</scope>
    <source>
        <strain evidence="5 6">TTM-71</strain>
    </source>
</reference>
<organism evidence="5 6">
    <name type="scientific">Filimonas effusa</name>
    <dbReference type="NCBI Taxonomy" id="2508721"/>
    <lineage>
        <taxon>Bacteria</taxon>
        <taxon>Pseudomonadati</taxon>
        <taxon>Bacteroidota</taxon>
        <taxon>Chitinophagia</taxon>
        <taxon>Chitinophagales</taxon>
        <taxon>Chitinophagaceae</taxon>
        <taxon>Filimonas</taxon>
    </lineage>
</organism>
<dbReference type="Proteomes" id="UP000290545">
    <property type="component" value="Unassembled WGS sequence"/>
</dbReference>
<keyword evidence="1" id="KW-0813">Transport</keyword>
<dbReference type="GO" id="GO:0009279">
    <property type="term" value="C:cell outer membrane"/>
    <property type="evidence" value="ECO:0007669"/>
    <property type="project" value="UniProtKB-SubCell"/>
</dbReference>
<dbReference type="PROSITE" id="PS52016">
    <property type="entry name" value="TONB_DEPENDENT_REC_3"/>
    <property type="match status" value="1"/>
</dbReference>
<dbReference type="SUPFAM" id="SSF49464">
    <property type="entry name" value="Carboxypeptidase regulatory domain-like"/>
    <property type="match status" value="1"/>
</dbReference>
<keyword evidence="1" id="KW-1134">Transmembrane beta strand</keyword>
<dbReference type="Gene3D" id="2.60.40.1120">
    <property type="entry name" value="Carboxypeptidase-like, regulatory domain"/>
    <property type="match status" value="1"/>
</dbReference>
<dbReference type="InterPro" id="IPR008969">
    <property type="entry name" value="CarboxyPept-like_regulatory"/>
</dbReference>
<dbReference type="SUPFAM" id="SSF56935">
    <property type="entry name" value="Porins"/>
    <property type="match status" value="1"/>
</dbReference>
<evidence type="ECO:0000313" key="6">
    <source>
        <dbReference type="Proteomes" id="UP000290545"/>
    </source>
</evidence>
<keyword evidence="1" id="KW-0998">Cell outer membrane</keyword>
<dbReference type="RefSeq" id="WP_129005744.1">
    <property type="nucleotide sequence ID" value="NZ_SDHZ01000004.1"/>
</dbReference>
<dbReference type="Pfam" id="PF00593">
    <property type="entry name" value="TonB_dep_Rec_b-barrel"/>
    <property type="match status" value="1"/>
</dbReference>
<evidence type="ECO:0000259" key="3">
    <source>
        <dbReference type="Pfam" id="PF00593"/>
    </source>
</evidence>
<dbReference type="InterPro" id="IPR037066">
    <property type="entry name" value="Plug_dom_sf"/>
</dbReference>
<comment type="subcellular location">
    <subcellularLocation>
        <location evidence="1">Cell outer membrane</location>
        <topology evidence="1">Multi-pass membrane protein</topology>
    </subcellularLocation>
</comment>